<protein>
    <submittedName>
        <fullName evidence="1">Uncharacterized protein</fullName>
    </submittedName>
</protein>
<dbReference type="AlphaFoldDB" id="A0A836Z953"/>
<evidence type="ECO:0000313" key="2">
    <source>
        <dbReference type="Proteomes" id="UP000028038"/>
    </source>
</evidence>
<organism evidence="1 2">
    <name type="scientific">Escherichia coli 2-460-02_S1_C1</name>
    <dbReference type="NCBI Taxonomy" id="1444044"/>
    <lineage>
        <taxon>Bacteria</taxon>
        <taxon>Pseudomonadati</taxon>
        <taxon>Pseudomonadota</taxon>
        <taxon>Gammaproteobacteria</taxon>
        <taxon>Enterobacterales</taxon>
        <taxon>Enterobacteriaceae</taxon>
        <taxon>Escherichia</taxon>
    </lineage>
</organism>
<comment type="caution">
    <text evidence="1">The sequence shown here is derived from an EMBL/GenBank/DDBJ whole genome shotgun (WGS) entry which is preliminary data.</text>
</comment>
<gene>
    <name evidence="1" type="ORF">AB05_5589</name>
</gene>
<evidence type="ECO:0000313" key="1">
    <source>
        <dbReference type="EMBL" id="KEO21138.1"/>
    </source>
</evidence>
<name>A0A836Z953_ECOLX</name>
<dbReference type="Proteomes" id="UP000028038">
    <property type="component" value="Unassembled WGS sequence"/>
</dbReference>
<reference evidence="1 2" key="1">
    <citation type="submission" date="2014-06" db="EMBL/GenBank/DDBJ databases">
        <title>Genetic Variability of E. coli after antibiotic treatment.</title>
        <authorList>
            <person name="Silbergeld E."/>
            <person name="Coles C."/>
            <person name="Seidman J.C."/>
            <person name="You Y."/>
            <person name="George J."/>
            <person name="Nadendla S."/>
            <person name="Daugherty S.C."/>
            <person name="Nagaraj S."/>
            <person name="Ott S."/>
            <person name="Klega K."/>
            <person name="Rasko D."/>
        </authorList>
    </citation>
    <scope>NUCLEOTIDE SEQUENCE [LARGE SCALE GENOMIC DNA]</scope>
    <source>
        <strain evidence="1 2">2-460-02_S1_C1</strain>
    </source>
</reference>
<proteinExistence type="predicted"/>
<sequence>MVDDEIRYRDQLTVSAVPTFYPEFTAIPGCHSLAQARKYPDLPLVLLSH</sequence>
<accession>A0A836Z953</accession>
<dbReference type="EMBL" id="JOSS01000153">
    <property type="protein sequence ID" value="KEO21138.1"/>
    <property type="molecule type" value="Genomic_DNA"/>
</dbReference>